<keyword evidence="2" id="KW-1185">Reference proteome</keyword>
<evidence type="ECO:0000313" key="2">
    <source>
        <dbReference type="Proteomes" id="UP000790377"/>
    </source>
</evidence>
<name>A0ACB7ZYT1_9AGAM</name>
<dbReference type="Proteomes" id="UP000790377">
    <property type="component" value="Unassembled WGS sequence"/>
</dbReference>
<protein>
    <submittedName>
        <fullName evidence="1">Uncharacterized protein</fullName>
    </submittedName>
</protein>
<gene>
    <name evidence="1" type="ORF">BJ138DRAFT_1162916</name>
</gene>
<sequence>MTAGSKGIALVTGAAQGIGRAIALRLASDGFHVAVNDISSKQSLLDDVAQVANDKGSKTLSISADVGDEGQVQGMINNVVNKLGGLDVMIANAGIATFSPMTTSSTNHFDSTFRINVRGTYLCYKYAALQMIEQNRGGRIIGASSVAGKRGFVGLGAYSATKFAIHGLTQTAALELGRHGITVNSYAPGIISTPIWKSVFNPEVPVTMQEYFKEHIKDAPVGYTGQPADVASIVSYLASKEAHFVTGQSFSVDGGMALN</sequence>
<comment type="caution">
    <text evidence="1">The sequence shown here is derived from an EMBL/GenBank/DDBJ whole genome shotgun (WGS) entry which is preliminary data.</text>
</comment>
<dbReference type="EMBL" id="MU268038">
    <property type="protein sequence ID" value="KAH7906309.1"/>
    <property type="molecule type" value="Genomic_DNA"/>
</dbReference>
<reference evidence="1" key="1">
    <citation type="journal article" date="2021" name="New Phytol.">
        <title>Evolutionary innovations through gain and loss of genes in the ectomycorrhizal Boletales.</title>
        <authorList>
            <person name="Wu G."/>
            <person name="Miyauchi S."/>
            <person name="Morin E."/>
            <person name="Kuo A."/>
            <person name="Drula E."/>
            <person name="Varga T."/>
            <person name="Kohler A."/>
            <person name="Feng B."/>
            <person name="Cao Y."/>
            <person name="Lipzen A."/>
            <person name="Daum C."/>
            <person name="Hundley H."/>
            <person name="Pangilinan J."/>
            <person name="Johnson J."/>
            <person name="Barry K."/>
            <person name="LaButti K."/>
            <person name="Ng V."/>
            <person name="Ahrendt S."/>
            <person name="Min B."/>
            <person name="Choi I.G."/>
            <person name="Park H."/>
            <person name="Plett J.M."/>
            <person name="Magnuson J."/>
            <person name="Spatafora J.W."/>
            <person name="Nagy L.G."/>
            <person name="Henrissat B."/>
            <person name="Grigoriev I.V."/>
            <person name="Yang Z.L."/>
            <person name="Xu J."/>
            <person name="Martin F.M."/>
        </authorList>
    </citation>
    <scope>NUCLEOTIDE SEQUENCE</scope>
    <source>
        <strain evidence="1">ATCC 28755</strain>
    </source>
</reference>
<accession>A0ACB7ZYT1</accession>
<evidence type="ECO:0000313" key="1">
    <source>
        <dbReference type="EMBL" id="KAH7906309.1"/>
    </source>
</evidence>
<proteinExistence type="predicted"/>
<organism evidence="1 2">
    <name type="scientific">Hygrophoropsis aurantiaca</name>
    <dbReference type="NCBI Taxonomy" id="72124"/>
    <lineage>
        <taxon>Eukaryota</taxon>
        <taxon>Fungi</taxon>
        <taxon>Dikarya</taxon>
        <taxon>Basidiomycota</taxon>
        <taxon>Agaricomycotina</taxon>
        <taxon>Agaricomycetes</taxon>
        <taxon>Agaricomycetidae</taxon>
        <taxon>Boletales</taxon>
        <taxon>Coniophorineae</taxon>
        <taxon>Hygrophoropsidaceae</taxon>
        <taxon>Hygrophoropsis</taxon>
    </lineage>
</organism>